<comment type="subcellular location">
    <subcellularLocation>
        <location evidence="1 11">Cell outer membrane</location>
        <topology evidence="1 11">Multi-pass membrane protein</topology>
    </subcellularLocation>
</comment>
<keyword evidence="8 12" id="KW-0798">TonB box</keyword>
<gene>
    <name evidence="16" type="ORF">Q4F19_06570</name>
</gene>
<dbReference type="PANTHER" id="PTHR32552:SF81">
    <property type="entry name" value="TONB-DEPENDENT OUTER MEMBRANE RECEPTOR"/>
    <property type="match status" value="1"/>
</dbReference>
<keyword evidence="13" id="KW-0732">Signal</keyword>
<keyword evidence="6" id="KW-0408">Iron</keyword>
<comment type="similarity">
    <text evidence="11 12">Belongs to the TonB-dependent receptor family.</text>
</comment>
<evidence type="ECO:0000256" key="7">
    <source>
        <dbReference type="ARBA" id="ARBA00023065"/>
    </source>
</evidence>
<dbReference type="InterPro" id="IPR036942">
    <property type="entry name" value="Beta-barrel_TonB_sf"/>
</dbReference>
<evidence type="ECO:0000256" key="4">
    <source>
        <dbReference type="ARBA" id="ARBA00022496"/>
    </source>
</evidence>
<dbReference type="Pfam" id="PF07715">
    <property type="entry name" value="Plug"/>
    <property type="match status" value="1"/>
</dbReference>
<keyword evidence="3 11" id="KW-1134">Transmembrane beta strand</keyword>
<evidence type="ECO:0000256" key="8">
    <source>
        <dbReference type="ARBA" id="ARBA00023077"/>
    </source>
</evidence>
<dbReference type="SUPFAM" id="SSF56935">
    <property type="entry name" value="Porins"/>
    <property type="match status" value="1"/>
</dbReference>
<keyword evidence="2 11" id="KW-0813">Transport</keyword>
<evidence type="ECO:0000256" key="5">
    <source>
        <dbReference type="ARBA" id="ARBA00022692"/>
    </source>
</evidence>
<dbReference type="InterPro" id="IPR000531">
    <property type="entry name" value="Beta-barrel_TonB"/>
</dbReference>
<dbReference type="RefSeq" id="WP_303540879.1">
    <property type="nucleotide sequence ID" value="NZ_JAUOTP010000002.1"/>
</dbReference>
<keyword evidence="16" id="KW-0675">Receptor</keyword>
<evidence type="ECO:0000256" key="13">
    <source>
        <dbReference type="SAM" id="SignalP"/>
    </source>
</evidence>
<accession>A0ABT8Y6T7</accession>
<keyword evidence="9 11" id="KW-0472">Membrane</keyword>
<dbReference type="InterPro" id="IPR039426">
    <property type="entry name" value="TonB-dep_rcpt-like"/>
</dbReference>
<dbReference type="InterPro" id="IPR012910">
    <property type="entry name" value="Plug_dom"/>
</dbReference>
<evidence type="ECO:0000256" key="9">
    <source>
        <dbReference type="ARBA" id="ARBA00023136"/>
    </source>
</evidence>
<keyword evidence="10 11" id="KW-0998">Cell outer membrane</keyword>
<evidence type="ECO:0000259" key="14">
    <source>
        <dbReference type="Pfam" id="PF00593"/>
    </source>
</evidence>
<dbReference type="Proteomes" id="UP001169764">
    <property type="component" value="Unassembled WGS sequence"/>
</dbReference>
<keyword evidence="4" id="KW-0410">Iron transport</keyword>
<evidence type="ECO:0000259" key="15">
    <source>
        <dbReference type="Pfam" id="PF07715"/>
    </source>
</evidence>
<evidence type="ECO:0000256" key="10">
    <source>
        <dbReference type="ARBA" id="ARBA00023237"/>
    </source>
</evidence>
<evidence type="ECO:0000313" key="16">
    <source>
        <dbReference type="EMBL" id="MDO6414039.1"/>
    </source>
</evidence>
<evidence type="ECO:0000256" key="3">
    <source>
        <dbReference type="ARBA" id="ARBA00022452"/>
    </source>
</evidence>
<sequence length="738" mass="79543">MKVITYLGTASILALSAVPAAAQQAPVSDPNYTADIVVTANRTQSLLSKTPVAISAITGEGLRAAGITNPTALADQVPNISIDRNNGGLQITIRGVTSTDLSEKGDPSAAFLLDGVYIARAQAQEVSFFDVGRVEVLRGPQGTLYGRNTTAGLVNVITNRPAFDLGGSADISVGNYDAYQGSAVLNIPASDRLAFRASVNFDQRDNYLRFGPNFTSDADPFRKNLSGRIQGLFTWDTGEVLIRADYSDIKGNVYDLLPLYNFFAPTATGVDPVYRNRTAREYLTQNSSVAWDLFRRNHTAGIGGELTQEVGPVSLTYVGSYRELKRNEGDARISADSLNSFRNSFDGTYKQYSHELRAATNGTGPLKFQAGGYYFKEDSDIILKLLSGRPNPGANGDGPTLAFSQVPTKAESYAFFGQATYSITSTLRATGGARYSHDDKSRVGYTVNCASFFTCAVPPGAVPNNNAERTFSKTTWRAGLDFDVNASTLVYGTVSTGYKAGGFNDGCQIGTATGCVFDADTLYYNPETLMAYEAGIKAGLLDNAVRLNVSAFHYDYSNIQLTQIRNDCGGGLTCQVTLNGGKAKISGVEIEGVLKPSRNDKVDFGVNYLDAHYSQFALPPFNFAGRSLDRAPRWTVMAGYQHTIPLGSAGEIVGGIRTRLSDNYVLLSIGTRNFYTQPSFTKTDATLTYNAPGKRWYIQGFVKNIENTISIATIAVGTRSSVQVAEPRTYGLRAGVTF</sequence>
<organism evidence="16 17">
    <name type="scientific">Sphingomonas natans</name>
    <dbReference type="NCBI Taxonomy" id="3063330"/>
    <lineage>
        <taxon>Bacteria</taxon>
        <taxon>Pseudomonadati</taxon>
        <taxon>Pseudomonadota</taxon>
        <taxon>Alphaproteobacteria</taxon>
        <taxon>Sphingomonadales</taxon>
        <taxon>Sphingomonadaceae</taxon>
        <taxon>Sphingomonas</taxon>
    </lineage>
</organism>
<keyword evidence="5 11" id="KW-0812">Transmembrane</keyword>
<evidence type="ECO:0000256" key="2">
    <source>
        <dbReference type="ARBA" id="ARBA00022448"/>
    </source>
</evidence>
<reference evidence="16" key="1">
    <citation type="submission" date="2023-07" db="EMBL/GenBank/DDBJ databases">
        <authorList>
            <person name="Kim M."/>
        </authorList>
    </citation>
    <scope>NUCLEOTIDE SEQUENCE</scope>
    <source>
        <strain evidence="16">BIUV-7</strain>
    </source>
</reference>
<feature type="chain" id="PRO_5045293597" evidence="13">
    <location>
        <begin position="23"/>
        <end position="738"/>
    </location>
</feature>
<evidence type="ECO:0000256" key="11">
    <source>
        <dbReference type="PROSITE-ProRule" id="PRU01360"/>
    </source>
</evidence>
<keyword evidence="17" id="KW-1185">Reference proteome</keyword>
<keyword evidence="7" id="KW-0406">Ion transport</keyword>
<evidence type="ECO:0000256" key="12">
    <source>
        <dbReference type="RuleBase" id="RU003357"/>
    </source>
</evidence>
<feature type="domain" description="TonB-dependent receptor-like beta-barrel" evidence="14">
    <location>
        <begin position="255"/>
        <end position="705"/>
    </location>
</feature>
<dbReference type="EMBL" id="JAUOTP010000002">
    <property type="protein sequence ID" value="MDO6414039.1"/>
    <property type="molecule type" value="Genomic_DNA"/>
</dbReference>
<name>A0ABT8Y6T7_9SPHN</name>
<proteinExistence type="inferred from homology"/>
<evidence type="ECO:0000313" key="17">
    <source>
        <dbReference type="Proteomes" id="UP001169764"/>
    </source>
</evidence>
<evidence type="ECO:0000256" key="1">
    <source>
        <dbReference type="ARBA" id="ARBA00004571"/>
    </source>
</evidence>
<dbReference type="PROSITE" id="PS52016">
    <property type="entry name" value="TONB_DEPENDENT_REC_3"/>
    <property type="match status" value="1"/>
</dbReference>
<dbReference type="Pfam" id="PF00593">
    <property type="entry name" value="TonB_dep_Rec_b-barrel"/>
    <property type="match status" value="1"/>
</dbReference>
<comment type="caution">
    <text evidence="16">The sequence shown here is derived from an EMBL/GenBank/DDBJ whole genome shotgun (WGS) entry which is preliminary data.</text>
</comment>
<protein>
    <submittedName>
        <fullName evidence="16">TonB-dependent receptor</fullName>
    </submittedName>
</protein>
<feature type="signal peptide" evidence="13">
    <location>
        <begin position="1"/>
        <end position="22"/>
    </location>
</feature>
<feature type="domain" description="TonB-dependent receptor plug" evidence="15">
    <location>
        <begin position="48"/>
        <end position="152"/>
    </location>
</feature>
<evidence type="ECO:0000256" key="6">
    <source>
        <dbReference type="ARBA" id="ARBA00023004"/>
    </source>
</evidence>
<dbReference type="Gene3D" id="2.40.170.20">
    <property type="entry name" value="TonB-dependent receptor, beta-barrel domain"/>
    <property type="match status" value="1"/>
</dbReference>
<dbReference type="PANTHER" id="PTHR32552">
    <property type="entry name" value="FERRICHROME IRON RECEPTOR-RELATED"/>
    <property type="match status" value="1"/>
</dbReference>